<keyword evidence="5" id="KW-0472">Membrane</keyword>
<evidence type="ECO:0000256" key="5">
    <source>
        <dbReference type="ARBA" id="ARBA00023136"/>
    </source>
</evidence>
<keyword evidence="3" id="KW-0812">Transmembrane</keyword>
<dbReference type="Proteomes" id="UP000786811">
    <property type="component" value="Unassembled WGS sequence"/>
</dbReference>
<evidence type="ECO:0000313" key="7">
    <source>
        <dbReference type="EMBL" id="CAG5104362.1"/>
    </source>
</evidence>
<keyword evidence="8" id="KW-1185">Reference proteome</keyword>
<dbReference type="GO" id="GO:0016020">
    <property type="term" value="C:membrane"/>
    <property type="evidence" value="ECO:0007669"/>
    <property type="project" value="UniProtKB-SubCell"/>
</dbReference>
<evidence type="ECO:0000313" key="8">
    <source>
        <dbReference type="Proteomes" id="UP000786811"/>
    </source>
</evidence>
<dbReference type="EMBL" id="CAJNRD030001123">
    <property type="protein sequence ID" value="CAG5104362.1"/>
    <property type="molecule type" value="Genomic_DNA"/>
</dbReference>
<comment type="caution">
    <text evidence="7">The sequence shown here is derived from an EMBL/GenBank/DDBJ whole genome shotgun (WGS) entry which is preliminary data.</text>
</comment>
<dbReference type="Pfam" id="PF04117">
    <property type="entry name" value="Mpv17_PMP22"/>
    <property type="match status" value="1"/>
</dbReference>
<reference evidence="7" key="1">
    <citation type="submission" date="2021-04" db="EMBL/GenBank/DDBJ databases">
        <authorList>
            <person name="Chebbi M.A.C M."/>
        </authorList>
    </citation>
    <scope>NUCLEOTIDE SEQUENCE</scope>
</reference>
<name>A0A8J2MRS1_COTCN</name>
<protein>
    <submittedName>
        <fullName evidence="7">Similar to mpv17l2: Mpv17-like protein 2 (Xenopus tropicalis)</fullName>
    </submittedName>
</protein>
<organism evidence="7 8">
    <name type="scientific">Cotesia congregata</name>
    <name type="common">Parasitoid wasp</name>
    <name type="synonym">Apanteles congregatus</name>
    <dbReference type="NCBI Taxonomy" id="51543"/>
    <lineage>
        <taxon>Eukaryota</taxon>
        <taxon>Metazoa</taxon>
        <taxon>Ecdysozoa</taxon>
        <taxon>Arthropoda</taxon>
        <taxon>Hexapoda</taxon>
        <taxon>Insecta</taxon>
        <taxon>Pterygota</taxon>
        <taxon>Neoptera</taxon>
        <taxon>Endopterygota</taxon>
        <taxon>Hymenoptera</taxon>
        <taxon>Apocrita</taxon>
        <taxon>Ichneumonoidea</taxon>
        <taxon>Braconidae</taxon>
        <taxon>Microgastrinae</taxon>
        <taxon>Cotesia</taxon>
    </lineage>
</organism>
<dbReference type="AlphaFoldDB" id="A0A8J2MRS1"/>
<accession>A0A8J2MRS1</accession>
<dbReference type="GO" id="GO:0005739">
    <property type="term" value="C:mitochondrion"/>
    <property type="evidence" value="ECO:0007669"/>
    <property type="project" value="TreeGrafter"/>
</dbReference>
<dbReference type="GO" id="GO:0061668">
    <property type="term" value="P:mitochondrial ribosome assembly"/>
    <property type="evidence" value="ECO:0007669"/>
    <property type="project" value="TreeGrafter"/>
</dbReference>
<dbReference type="InterPro" id="IPR007248">
    <property type="entry name" value="Mpv17_PMP22"/>
</dbReference>
<proteinExistence type="inferred from homology"/>
<comment type="subcellular location">
    <subcellularLocation>
        <location evidence="1">Membrane</location>
        <topology evidence="1">Multi-pass membrane protein</topology>
    </subcellularLocation>
</comment>
<evidence type="ECO:0000256" key="4">
    <source>
        <dbReference type="ARBA" id="ARBA00022989"/>
    </source>
</evidence>
<evidence type="ECO:0000256" key="6">
    <source>
        <dbReference type="RuleBase" id="RU363053"/>
    </source>
</evidence>
<dbReference type="OrthoDB" id="10267969at2759"/>
<evidence type="ECO:0000256" key="1">
    <source>
        <dbReference type="ARBA" id="ARBA00004141"/>
    </source>
</evidence>
<sequence>MNLIKSIVFGKYLIVTNTVSCGLMMGIGDILQQRSEQWKRKYLQVSADQELDIMDDKKNTLFFVQSSNNFNNDNQSNQLVNLTNKFEDNDSASSGLDVIRTRNMTMIGIIQGPFHHYFYGFLDKFLPGKTATSIVKKTFLDQVIASPTCLSIFFFGHEMLEQRDLRLIYGEILAKLLETYKVDCCFWPPTQIVNFLFIPIQYRVIYINLMNVFYNIFLSHTKYISLQRLLVNGKFTEIINQFLIHHRSAVSYHSARHNKIDFRNNNLK</sequence>
<evidence type="ECO:0000256" key="3">
    <source>
        <dbReference type="ARBA" id="ARBA00022692"/>
    </source>
</evidence>
<keyword evidence="4" id="KW-1133">Transmembrane helix</keyword>
<gene>
    <name evidence="7" type="ORF">HICCMSTLAB_LOCUS11964</name>
</gene>
<comment type="similarity">
    <text evidence="2 6">Belongs to the peroxisomal membrane protein PXMP2/4 family.</text>
</comment>
<dbReference type="PANTHER" id="PTHR11266">
    <property type="entry name" value="PEROXISOMAL MEMBRANE PROTEIN 2, PXMP2 MPV17"/>
    <property type="match status" value="1"/>
</dbReference>
<evidence type="ECO:0000256" key="2">
    <source>
        <dbReference type="ARBA" id="ARBA00006824"/>
    </source>
</evidence>
<dbReference type="PANTHER" id="PTHR11266:SF81">
    <property type="entry name" value="GH12661P-RELATED"/>
    <property type="match status" value="1"/>
</dbReference>